<keyword evidence="2" id="KW-0812">Transmembrane</keyword>
<dbReference type="InterPro" id="IPR014245">
    <property type="entry name" value="Spore_III_AF"/>
</dbReference>
<keyword evidence="1" id="KW-0175">Coiled coil</keyword>
<dbReference type="EMBL" id="CP015378">
    <property type="protein sequence ID" value="ANC77818.1"/>
    <property type="molecule type" value="Genomic_DNA"/>
</dbReference>
<keyword evidence="4" id="KW-1185">Reference proteome</keyword>
<sequence>MAFLTEWITNIIILVLLAGVIELLLPGNQFQNYIKMVVGLLILLAMLSPLFKLINSDLDQVFLAMDLPAAEKEDEIKNSIEENKSEIQSAQRAYILEQMAVPMKKQVQEELKQTYELEIVDLQIQTEIGKEPLEPEDIRGAKVVLAKFHDQARISEVTEVDVSVSGPERKESLEPPVSSEVIQFLADQWQLDADKVDIHLEGGEESSQ</sequence>
<gene>
    <name evidence="3" type="ORF">ABE65_013830</name>
</gene>
<evidence type="ECO:0000256" key="1">
    <source>
        <dbReference type="SAM" id="Coils"/>
    </source>
</evidence>
<evidence type="ECO:0000313" key="4">
    <source>
        <dbReference type="Proteomes" id="UP000076623"/>
    </source>
</evidence>
<evidence type="ECO:0000256" key="2">
    <source>
        <dbReference type="SAM" id="Phobius"/>
    </source>
</evidence>
<dbReference type="NCBIfam" id="TIGR02896">
    <property type="entry name" value="spore_III_AF"/>
    <property type="match status" value="1"/>
</dbReference>
<dbReference type="STRING" id="1221500.ABE65_013830"/>
<feature type="coiled-coil region" evidence="1">
    <location>
        <begin position="73"/>
        <end position="125"/>
    </location>
</feature>
<dbReference type="Pfam" id="PF09581">
    <property type="entry name" value="Spore_III_AF"/>
    <property type="match status" value="1"/>
</dbReference>
<name>A0A160INA4_9BACL</name>
<feature type="transmembrane region" description="Helical" evidence="2">
    <location>
        <begin position="7"/>
        <end position="27"/>
    </location>
</feature>
<evidence type="ECO:0008006" key="5">
    <source>
        <dbReference type="Google" id="ProtNLM"/>
    </source>
</evidence>
<dbReference type="Proteomes" id="UP000076623">
    <property type="component" value="Chromosome"/>
</dbReference>
<reference evidence="3 4" key="1">
    <citation type="submission" date="2016-04" db="EMBL/GenBank/DDBJ databases">
        <title>Complete genome sequence of Fictibacillus phosphorivorans G25-29, a strain toxic to nematodes.</title>
        <authorList>
            <person name="Zheng Z."/>
        </authorList>
    </citation>
    <scope>NUCLEOTIDE SEQUENCE [LARGE SCALE GENOMIC DNA]</scope>
    <source>
        <strain evidence="3 4">G25-29</strain>
    </source>
</reference>
<proteinExistence type="predicted"/>
<keyword evidence="2" id="KW-0472">Membrane</keyword>
<dbReference type="RefSeq" id="WP_066396028.1">
    <property type="nucleotide sequence ID" value="NZ_CP015378.1"/>
</dbReference>
<keyword evidence="2" id="KW-1133">Transmembrane helix</keyword>
<accession>A0A160INA4</accession>
<organism evidence="3 4">
    <name type="scientific">Fictibacillus phosphorivorans</name>
    <dbReference type="NCBI Taxonomy" id="1221500"/>
    <lineage>
        <taxon>Bacteria</taxon>
        <taxon>Bacillati</taxon>
        <taxon>Bacillota</taxon>
        <taxon>Bacilli</taxon>
        <taxon>Bacillales</taxon>
        <taxon>Fictibacillaceae</taxon>
        <taxon>Fictibacillus</taxon>
    </lineage>
</organism>
<feature type="transmembrane region" description="Helical" evidence="2">
    <location>
        <begin position="33"/>
        <end position="51"/>
    </location>
</feature>
<evidence type="ECO:0000313" key="3">
    <source>
        <dbReference type="EMBL" id="ANC77818.1"/>
    </source>
</evidence>
<protein>
    <recommendedName>
        <fullName evidence="5">Stage III sporulation protein AF</fullName>
    </recommendedName>
</protein>
<dbReference type="AlphaFoldDB" id="A0A160INA4"/>
<dbReference type="KEGG" id="fpn:ABE65_013830"/>